<proteinExistence type="inferred from homology"/>
<dbReference type="InterPro" id="IPR049163">
    <property type="entry name" value="Pif1-like_2B_dom"/>
</dbReference>
<dbReference type="GO" id="GO:0043139">
    <property type="term" value="F:5'-3' DNA helicase activity"/>
    <property type="evidence" value="ECO:0007669"/>
    <property type="project" value="UniProtKB-EC"/>
</dbReference>
<dbReference type="InterPro" id="IPR010285">
    <property type="entry name" value="DNA_helicase_pif1-like_DEAD"/>
</dbReference>
<evidence type="ECO:0000313" key="5">
    <source>
        <dbReference type="Proteomes" id="UP001154282"/>
    </source>
</evidence>
<dbReference type="AlphaFoldDB" id="A0AAV0Q0U1"/>
<keyword evidence="1" id="KW-0227">DNA damage</keyword>
<evidence type="ECO:0000259" key="3">
    <source>
        <dbReference type="Pfam" id="PF21530"/>
    </source>
</evidence>
<evidence type="ECO:0000313" key="4">
    <source>
        <dbReference type="EMBL" id="CAI0476117.1"/>
    </source>
</evidence>
<name>A0AAV0Q0U1_9ROSI</name>
<comment type="caution">
    <text evidence="4">The sequence shown here is derived from an EMBL/GenBank/DDBJ whole genome shotgun (WGS) entry which is preliminary data.</text>
</comment>
<dbReference type="Pfam" id="PF05970">
    <property type="entry name" value="PIF1"/>
    <property type="match status" value="1"/>
</dbReference>
<dbReference type="Proteomes" id="UP001154282">
    <property type="component" value="Unassembled WGS sequence"/>
</dbReference>
<sequence length="527" mass="58611">MSTFTIPEDASTVQPNVADLNAQQALAYHSVLAFVNSSSAERQNFFFLYGHGGTGKTFLYKALVAHLKELGKVVLVVASSGIAATLLPNASTAHSRFKIPLEIDHTSSCNIRKGTPLAQSIVDAYLIVWDEAPMVHRLSFEAVDRAFCDIMNVPFTGVHYKPFGGKTVLLGGDFRQTLPIVPDSGKEESVDSSLTRSYLWNSCMVLHLSENMRVDSSSANNQLDFHGMNFGRWTLSIGNGTMPARSFKENQPADWVEIPEALLIQTVGSPVQTMATEIYTDFQQRYHNISYLTERSIITPTNRNVTEINAHMLALVPGTGRSYYSSDTLHTDAADSYRIEAEYPTEFLNGLSFNGYPEHNIELKVFTPVMLLRNLNPAIGLCNGTRLMVIYLGHYVIRGIIMGGTFSGKTVAIPRIVLNINDHRWPFVLKRRQFPVRLCYAMTINKSQGQTLQSVGVYLPKPVFSHGQLYVAVSRVRSASGLRLLIINEDGIPSKYTRNIVYQEALADLLDIADVAQVCLVFHNFLF</sequence>
<dbReference type="PANTHER" id="PTHR10492">
    <property type="match status" value="1"/>
</dbReference>
<dbReference type="PANTHER" id="PTHR10492:SF57">
    <property type="entry name" value="ATP-DEPENDENT DNA HELICASE"/>
    <property type="match status" value="1"/>
</dbReference>
<organism evidence="4 5">
    <name type="scientific">Linum tenue</name>
    <dbReference type="NCBI Taxonomy" id="586396"/>
    <lineage>
        <taxon>Eukaryota</taxon>
        <taxon>Viridiplantae</taxon>
        <taxon>Streptophyta</taxon>
        <taxon>Embryophyta</taxon>
        <taxon>Tracheophyta</taxon>
        <taxon>Spermatophyta</taxon>
        <taxon>Magnoliopsida</taxon>
        <taxon>eudicotyledons</taxon>
        <taxon>Gunneridae</taxon>
        <taxon>Pentapetalae</taxon>
        <taxon>rosids</taxon>
        <taxon>fabids</taxon>
        <taxon>Malpighiales</taxon>
        <taxon>Linaceae</taxon>
        <taxon>Linum</taxon>
    </lineage>
</organism>
<comment type="similarity">
    <text evidence="1">Belongs to the helicase family.</text>
</comment>
<keyword evidence="1" id="KW-0547">Nucleotide-binding</keyword>
<comment type="cofactor">
    <cofactor evidence="1">
        <name>Mg(2+)</name>
        <dbReference type="ChEBI" id="CHEBI:18420"/>
    </cofactor>
</comment>
<dbReference type="GO" id="GO:0016787">
    <property type="term" value="F:hydrolase activity"/>
    <property type="evidence" value="ECO:0007669"/>
    <property type="project" value="UniProtKB-KW"/>
</dbReference>
<comment type="catalytic activity">
    <reaction evidence="1">
        <text>ATP + H2O = ADP + phosphate + H(+)</text>
        <dbReference type="Rhea" id="RHEA:13065"/>
        <dbReference type="ChEBI" id="CHEBI:15377"/>
        <dbReference type="ChEBI" id="CHEBI:15378"/>
        <dbReference type="ChEBI" id="CHEBI:30616"/>
        <dbReference type="ChEBI" id="CHEBI:43474"/>
        <dbReference type="ChEBI" id="CHEBI:456216"/>
        <dbReference type="EC" id="5.6.2.3"/>
    </reaction>
</comment>
<dbReference type="InterPro" id="IPR027417">
    <property type="entry name" value="P-loop_NTPase"/>
</dbReference>
<dbReference type="CDD" id="cd18809">
    <property type="entry name" value="SF1_C_RecD"/>
    <property type="match status" value="1"/>
</dbReference>
<dbReference type="SUPFAM" id="SSF52540">
    <property type="entry name" value="P-loop containing nucleoside triphosphate hydrolases"/>
    <property type="match status" value="2"/>
</dbReference>
<dbReference type="FunFam" id="3.40.50.300:FF:002884">
    <property type="entry name" value="ATP-dependent DNA helicase"/>
    <property type="match status" value="1"/>
</dbReference>
<keyword evidence="1" id="KW-0347">Helicase</keyword>
<accession>A0AAV0Q0U1</accession>
<feature type="domain" description="DNA helicase Pif1-like 2B" evidence="3">
    <location>
        <begin position="346"/>
        <end position="392"/>
    </location>
</feature>
<evidence type="ECO:0000259" key="2">
    <source>
        <dbReference type="Pfam" id="PF05970"/>
    </source>
</evidence>
<dbReference type="EMBL" id="CAMGYJ010000009">
    <property type="protein sequence ID" value="CAI0476117.1"/>
    <property type="molecule type" value="Genomic_DNA"/>
</dbReference>
<gene>
    <name evidence="4" type="ORF">LITE_LOCUS40651</name>
</gene>
<keyword evidence="1" id="KW-0378">Hydrolase</keyword>
<evidence type="ECO:0000256" key="1">
    <source>
        <dbReference type="RuleBase" id="RU363044"/>
    </source>
</evidence>
<dbReference type="EC" id="5.6.2.3" evidence="1"/>
<dbReference type="GO" id="GO:0006310">
    <property type="term" value="P:DNA recombination"/>
    <property type="evidence" value="ECO:0007669"/>
    <property type="project" value="UniProtKB-KW"/>
</dbReference>
<keyword evidence="1" id="KW-0233">DNA recombination</keyword>
<dbReference type="Gene3D" id="3.40.50.300">
    <property type="entry name" value="P-loop containing nucleotide triphosphate hydrolases"/>
    <property type="match status" value="2"/>
</dbReference>
<keyword evidence="1" id="KW-0067">ATP-binding</keyword>
<dbReference type="GO" id="GO:0005524">
    <property type="term" value="F:ATP binding"/>
    <property type="evidence" value="ECO:0007669"/>
    <property type="project" value="UniProtKB-KW"/>
</dbReference>
<dbReference type="GO" id="GO:0006281">
    <property type="term" value="P:DNA repair"/>
    <property type="evidence" value="ECO:0007669"/>
    <property type="project" value="UniProtKB-KW"/>
</dbReference>
<protein>
    <recommendedName>
        <fullName evidence="1">ATP-dependent DNA helicase</fullName>
        <ecNumber evidence="1">5.6.2.3</ecNumber>
    </recommendedName>
</protein>
<keyword evidence="5" id="KW-1185">Reference proteome</keyword>
<dbReference type="Pfam" id="PF21530">
    <property type="entry name" value="Pif1_2B_dom"/>
    <property type="match status" value="1"/>
</dbReference>
<keyword evidence="1" id="KW-0234">DNA repair</keyword>
<feature type="domain" description="DNA helicase Pif1-like DEAD-box helicase" evidence="2">
    <location>
        <begin position="20"/>
        <end position="244"/>
    </location>
</feature>
<dbReference type="GO" id="GO:0000723">
    <property type="term" value="P:telomere maintenance"/>
    <property type="evidence" value="ECO:0007669"/>
    <property type="project" value="InterPro"/>
</dbReference>
<reference evidence="4" key="1">
    <citation type="submission" date="2022-08" db="EMBL/GenBank/DDBJ databases">
        <authorList>
            <person name="Gutierrez-Valencia J."/>
        </authorList>
    </citation>
    <scope>NUCLEOTIDE SEQUENCE</scope>
</reference>